<proteinExistence type="predicted"/>
<reference evidence="1 2" key="1">
    <citation type="submission" date="2024-05" db="EMBL/GenBank/DDBJ databases">
        <title>Genetic variation in Jamaican populations of the coffee berry borer (Hypothenemus hampei).</title>
        <authorList>
            <person name="Errbii M."/>
            <person name="Myrie A."/>
        </authorList>
    </citation>
    <scope>NUCLEOTIDE SEQUENCE [LARGE SCALE GENOMIC DNA]</scope>
    <source>
        <strain evidence="1">JA-Hopewell-2020-01-JO</strain>
        <tissue evidence="1">Whole body</tissue>
    </source>
</reference>
<organism evidence="1 2">
    <name type="scientific">Hypothenemus hampei</name>
    <name type="common">Coffee berry borer</name>
    <dbReference type="NCBI Taxonomy" id="57062"/>
    <lineage>
        <taxon>Eukaryota</taxon>
        <taxon>Metazoa</taxon>
        <taxon>Ecdysozoa</taxon>
        <taxon>Arthropoda</taxon>
        <taxon>Hexapoda</taxon>
        <taxon>Insecta</taxon>
        <taxon>Pterygota</taxon>
        <taxon>Neoptera</taxon>
        <taxon>Endopterygota</taxon>
        <taxon>Coleoptera</taxon>
        <taxon>Polyphaga</taxon>
        <taxon>Cucujiformia</taxon>
        <taxon>Curculionidae</taxon>
        <taxon>Scolytinae</taxon>
        <taxon>Hypothenemus</taxon>
    </lineage>
</organism>
<accession>A0ABD1EHJ4</accession>
<dbReference type="Proteomes" id="UP001566132">
    <property type="component" value="Unassembled WGS sequence"/>
</dbReference>
<keyword evidence="2" id="KW-1185">Reference proteome</keyword>
<gene>
    <name evidence="1" type="ORF">ABEB36_009621</name>
</gene>
<evidence type="ECO:0000313" key="2">
    <source>
        <dbReference type="Proteomes" id="UP001566132"/>
    </source>
</evidence>
<evidence type="ECO:0000313" key="1">
    <source>
        <dbReference type="EMBL" id="KAL1493942.1"/>
    </source>
</evidence>
<dbReference type="AlphaFoldDB" id="A0ABD1EHJ4"/>
<dbReference type="EMBL" id="JBDJPC010000007">
    <property type="protein sequence ID" value="KAL1493942.1"/>
    <property type="molecule type" value="Genomic_DNA"/>
</dbReference>
<sequence>MFIPYNFVTCKGLIRQIDLDVPETELLKQCKSNITILDVKRLNRKNIIDGSVEFVPTGTVLMTFKEINQRRTQHNNNSIKRNFAQATTSNSPKRRVVFQMANQTPNNNALYYPNGRLSNVTASPAKSTNSFITSSVDNRDLVDPDCAE</sequence>
<comment type="caution">
    <text evidence="1">The sequence shown here is derived from an EMBL/GenBank/DDBJ whole genome shotgun (WGS) entry which is preliminary data.</text>
</comment>
<name>A0ABD1EHJ4_HYPHA</name>
<protein>
    <submittedName>
        <fullName evidence="1">Uncharacterized protein</fullName>
    </submittedName>
</protein>